<comment type="subunit">
    <text evidence="5">Homodimer. Interacts with FtsZ.</text>
</comment>
<comment type="function">
    <text evidence="4 5">Cell division protein that is part of the divisome complex and is recruited early to the Z-ring. Probably stimulates Z-ring formation, perhaps through the cross-linking of FtsZ protofilaments. Its function overlaps with FtsA.</text>
</comment>
<organism evidence="6 7">
    <name type="scientific">Brevibacterium senegalense</name>
    <dbReference type="NCBI Taxonomy" id="1033736"/>
    <lineage>
        <taxon>Bacteria</taxon>
        <taxon>Bacillati</taxon>
        <taxon>Actinomycetota</taxon>
        <taxon>Actinomycetes</taxon>
        <taxon>Micrococcales</taxon>
        <taxon>Brevibacteriaceae</taxon>
        <taxon>Brevibacterium</taxon>
    </lineage>
</organism>
<dbReference type="HAMAP" id="MF_01197">
    <property type="entry name" value="SepF"/>
    <property type="match status" value="1"/>
</dbReference>
<proteinExistence type="inferred from homology"/>
<evidence type="ECO:0000256" key="3">
    <source>
        <dbReference type="ARBA" id="ARBA00023306"/>
    </source>
</evidence>
<evidence type="ECO:0000313" key="7">
    <source>
        <dbReference type="Proteomes" id="UP000784435"/>
    </source>
</evidence>
<keyword evidence="2 5" id="KW-0717">Septation</keyword>
<dbReference type="Gene3D" id="3.30.110.150">
    <property type="entry name" value="SepF-like protein"/>
    <property type="match status" value="1"/>
</dbReference>
<sequence>MSAMRKVASYLGFVEEEEEQHVRGREARDAYEVHDDEFGADDYDGFEEEDRPVVQSAPATVSPIRTSVRPVETAPAGSMRTIRTIHPRSYNDAKAIGQAFRDGVPVIMDLSAMDETNSKRLVDFSAGLIFGLHGSIEKVTGSVFLLTPEQISVSTETQEREDEQASFFNQS</sequence>
<reference evidence="6" key="2">
    <citation type="submission" date="2021-09" db="EMBL/GenBank/DDBJ databases">
        <authorList>
            <person name="Gilroy R."/>
        </authorList>
    </citation>
    <scope>NUCLEOTIDE SEQUENCE</scope>
    <source>
        <strain evidence="6">ChiGjej5B5-7349</strain>
    </source>
</reference>
<accession>A0A921MCS7</accession>
<dbReference type="GO" id="GO:0000917">
    <property type="term" value="P:division septum assembly"/>
    <property type="evidence" value="ECO:0007669"/>
    <property type="project" value="UniProtKB-KW"/>
</dbReference>
<evidence type="ECO:0000256" key="5">
    <source>
        <dbReference type="HAMAP-Rule" id="MF_01197"/>
    </source>
</evidence>
<evidence type="ECO:0000313" key="6">
    <source>
        <dbReference type="EMBL" id="HJG79658.1"/>
    </source>
</evidence>
<keyword evidence="5" id="KW-0963">Cytoplasm</keyword>
<dbReference type="AlphaFoldDB" id="A0A921MCS7"/>
<dbReference type="Pfam" id="PF04472">
    <property type="entry name" value="SepF"/>
    <property type="match status" value="1"/>
</dbReference>
<dbReference type="PANTHER" id="PTHR35798:SF1">
    <property type="entry name" value="CELL DIVISION PROTEIN SEPF"/>
    <property type="match status" value="1"/>
</dbReference>
<evidence type="ECO:0000256" key="4">
    <source>
        <dbReference type="ARBA" id="ARBA00044936"/>
    </source>
</evidence>
<dbReference type="InterPro" id="IPR038594">
    <property type="entry name" value="SepF-like_sf"/>
</dbReference>
<dbReference type="InterPro" id="IPR007561">
    <property type="entry name" value="Cell_div_SepF/SepF-rel"/>
</dbReference>
<name>A0A921MCS7_9MICO</name>
<protein>
    <recommendedName>
        <fullName evidence="5">Cell division protein SepF</fullName>
    </recommendedName>
</protein>
<evidence type="ECO:0000256" key="2">
    <source>
        <dbReference type="ARBA" id="ARBA00023210"/>
    </source>
</evidence>
<comment type="subcellular location">
    <subcellularLocation>
        <location evidence="5">Cytoplasm</location>
    </subcellularLocation>
    <text evidence="5">Localizes to the division site, in a FtsZ-dependent manner.</text>
</comment>
<comment type="similarity">
    <text evidence="5">Belongs to the SepF family.</text>
</comment>
<dbReference type="PANTHER" id="PTHR35798">
    <property type="entry name" value="CELL DIVISION PROTEIN SEPF"/>
    <property type="match status" value="1"/>
</dbReference>
<dbReference type="Proteomes" id="UP000784435">
    <property type="component" value="Unassembled WGS sequence"/>
</dbReference>
<keyword evidence="1 5" id="KW-0132">Cell division</keyword>
<gene>
    <name evidence="5" type="primary">sepF</name>
    <name evidence="6" type="ORF">K8V08_04515</name>
</gene>
<keyword evidence="3 5" id="KW-0131">Cell cycle</keyword>
<evidence type="ECO:0000256" key="1">
    <source>
        <dbReference type="ARBA" id="ARBA00022618"/>
    </source>
</evidence>
<dbReference type="InterPro" id="IPR023052">
    <property type="entry name" value="Cell_div_SepF"/>
</dbReference>
<comment type="caution">
    <text evidence="6">The sequence shown here is derived from an EMBL/GenBank/DDBJ whole genome shotgun (WGS) entry which is preliminary data.</text>
</comment>
<dbReference type="EMBL" id="DYUK01000092">
    <property type="protein sequence ID" value="HJG79658.1"/>
    <property type="molecule type" value="Genomic_DNA"/>
</dbReference>
<reference evidence="6" key="1">
    <citation type="journal article" date="2021" name="PeerJ">
        <title>Extensive microbial diversity within the chicken gut microbiome revealed by metagenomics and culture.</title>
        <authorList>
            <person name="Gilroy R."/>
            <person name="Ravi A."/>
            <person name="Getino M."/>
            <person name="Pursley I."/>
            <person name="Horton D.L."/>
            <person name="Alikhan N.F."/>
            <person name="Baker D."/>
            <person name="Gharbi K."/>
            <person name="Hall N."/>
            <person name="Watson M."/>
            <person name="Adriaenssens E.M."/>
            <person name="Foster-Nyarko E."/>
            <person name="Jarju S."/>
            <person name="Secka A."/>
            <person name="Antonio M."/>
            <person name="Oren A."/>
            <person name="Chaudhuri R.R."/>
            <person name="La Ragione R."/>
            <person name="Hildebrand F."/>
            <person name="Pallen M.J."/>
        </authorList>
    </citation>
    <scope>NUCLEOTIDE SEQUENCE</scope>
    <source>
        <strain evidence="6">ChiGjej5B5-7349</strain>
    </source>
</reference>
<dbReference type="GO" id="GO:0005737">
    <property type="term" value="C:cytoplasm"/>
    <property type="evidence" value="ECO:0007669"/>
    <property type="project" value="UniProtKB-SubCell"/>
</dbReference>
<dbReference type="GO" id="GO:0043093">
    <property type="term" value="P:FtsZ-dependent cytokinesis"/>
    <property type="evidence" value="ECO:0007669"/>
    <property type="project" value="UniProtKB-UniRule"/>
</dbReference>